<organism evidence="12 13">
    <name type="scientific">Fictibacillus barbaricus</name>
    <dbReference type="NCBI Taxonomy" id="182136"/>
    <lineage>
        <taxon>Bacteria</taxon>
        <taxon>Bacillati</taxon>
        <taxon>Bacillota</taxon>
        <taxon>Bacilli</taxon>
        <taxon>Bacillales</taxon>
        <taxon>Fictibacillaceae</taxon>
        <taxon>Fictibacillus</taxon>
    </lineage>
</organism>
<evidence type="ECO:0000313" key="12">
    <source>
        <dbReference type="EMBL" id="MBN3544864.1"/>
    </source>
</evidence>
<evidence type="ECO:0000256" key="9">
    <source>
        <dbReference type="ARBA" id="ARBA00023033"/>
    </source>
</evidence>
<dbReference type="GO" id="GO:0004497">
    <property type="term" value="F:monooxygenase activity"/>
    <property type="evidence" value="ECO:0007669"/>
    <property type="project" value="UniProtKB-KW"/>
</dbReference>
<keyword evidence="13" id="KW-1185">Reference proteome</keyword>
<dbReference type="EMBL" id="JAFHKS010000042">
    <property type="protein sequence ID" value="MBN3544864.1"/>
    <property type="molecule type" value="Genomic_DNA"/>
</dbReference>
<dbReference type="InterPro" id="IPR013785">
    <property type="entry name" value="Aldolase_TIM"/>
</dbReference>
<name>A0ABS2ZDZ2_9BACL</name>
<dbReference type="Pfam" id="PF03060">
    <property type="entry name" value="NMO"/>
    <property type="match status" value="1"/>
</dbReference>
<evidence type="ECO:0000256" key="8">
    <source>
        <dbReference type="ARBA" id="ARBA00023002"/>
    </source>
</evidence>
<dbReference type="InterPro" id="IPR004136">
    <property type="entry name" value="NMO"/>
</dbReference>
<keyword evidence="6" id="KW-0285">Flavoprotein</keyword>
<dbReference type="Gene3D" id="3.20.20.70">
    <property type="entry name" value="Aldolase class I"/>
    <property type="match status" value="1"/>
</dbReference>
<keyword evidence="9 12" id="KW-0503">Monooxygenase</keyword>
<dbReference type="PANTHER" id="PTHR42747">
    <property type="entry name" value="NITRONATE MONOOXYGENASE-RELATED"/>
    <property type="match status" value="1"/>
</dbReference>
<evidence type="ECO:0000313" key="13">
    <source>
        <dbReference type="Proteomes" id="UP001319060"/>
    </source>
</evidence>
<evidence type="ECO:0000256" key="4">
    <source>
        <dbReference type="ARBA" id="ARBA00013457"/>
    </source>
</evidence>
<evidence type="ECO:0000256" key="3">
    <source>
        <dbReference type="ARBA" id="ARBA00009881"/>
    </source>
</evidence>
<evidence type="ECO:0000256" key="11">
    <source>
        <dbReference type="ARBA" id="ARBA00049401"/>
    </source>
</evidence>
<comment type="function">
    <text evidence="2">Nitronate monooxygenase that uses molecular oxygen to catalyze the oxidative denitrification of alkyl nitronates. Acts on propionate 3-nitronate (P3N), the presumed physiological substrate. Probably functions in the detoxification of P3N, a metabolic poison produced by plants and fungi as a defense mechanism.</text>
</comment>
<dbReference type="Proteomes" id="UP001319060">
    <property type="component" value="Unassembled WGS sequence"/>
</dbReference>
<evidence type="ECO:0000256" key="1">
    <source>
        <dbReference type="ARBA" id="ARBA00001917"/>
    </source>
</evidence>
<protein>
    <recommendedName>
        <fullName evidence="4">Probable nitronate monooxygenase</fullName>
    </recommendedName>
    <alternativeName>
        <fullName evidence="10">Propionate 3-nitronate monooxygenase</fullName>
    </alternativeName>
</protein>
<comment type="caution">
    <text evidence="12">The sequence shown here is derived from an EMBL/GenBank/DDBJ whole genome shotgun (WGS) entry which is preliminary data.</text>
</comment>
<keyword evidence="7" id="KW-0288">FMN</keyword>
<sequence>MICKMLNISYPIIQAGMAGGPTTPELVAAVSEAGALGTLGAGYMSPKQIGEAIHSIQKLTTEPFAVNLFLPQHYEIDEKQILKMQQHLNTYRKQLGIPEVDRVPDRQDLFEQQLQVVIDSGVKIVSFTFDQPSQSLVEMLQSAGIIVMATATTVKEAVALESSGVDIIVAQGSEAGGHRGTFLNVKDESMIGTMALVPQIVDTVSCPVVAAGGIMDGRGIAAALTLGASAVQLGTAFLTVEESGASEIHRQAVLSSCDTDTKITKAFSGKSARGFHNKMMVEVERVGGIPPYPVQHVLTSDIRKEAARKGNQELISMWAGQASALARKQSAFELVEGLVQGFKKAVDNVPKELKQVKRLKP</sequence>
<dbReference type="SUPFAM" id="SSF51412">
    <property type="entry name" value="Inosine monophosphate dehydrogenase (IMPDH)"/>
    <property type="match status" value="1"/>
</dbReference>
<comment type="catalytic activity">
    <reaction evidence="11">
        <text>3 propionate 3-nitronate + 3 O2 + H2O = 3 3-oxopropanoate + 2 nitrate + nitrite + H2O2 + 3 H(+)</text>
        <dbReference type="Rhea" id="RHEA:57332"/>
        <dbReference type="ChEBI" id="CHEBI:15377"/>
        <dbReference type="ChEBI" id="CHEBI:15378"/>
        <dbReference type="ChEBI" id="CHEBI:15379"/>
        <dbReference type="ChEBI" id="CHEBI:16240"/>
        <dbReference type="ChEBI" id="CHEBI:16301"/>
        <dbReference type="ChEBI" id="CHEBI:17632"/>
        <dbReference type="ChEBI" id="CHEBI:33190"/>
        <dbReference type="ChEBI" id="CHEBI:136067"/>
    </reaction>
</comment>
<dbReference type="PANTHER" id="PTHR42747:SF3">
    <property type="entry name" value="NITRONATE MONOOXYGENASE-RELATED"/>
    <property type="match status" value="1"/>
</dbReference>
<evidence type="ECO:0000256" key="2">
    <source>
        <dbReference type="ARBA" id="ARBA00003535"/>
    </source>
</evidence>
<evidence type="ECO:0000256" key="6">
    <source>
        <dbReference type="ARBA" id="ARBA00022630"/>
    </source>
</evidence>
<gene>
    <name evidence="12" type="ORF">JYA64_06140</name>
</gene>
<evidence type="ECO:0000256" key="5">
    <source>
        <dbReference type="ARBA" id="ARBA00022575"/>
    </source>
</evidence>
<keyword evidence="5" id="KW-0216">Detoxification</keyword>
<proteinExistence type="inferred from homology"/>
<reference evidence="12 13" key="1">
    <citation type="submission" date="2021-01" db="EMBL/GenBank/DDBJ databases">
        <title>Genome Sequencing of Type Strains.</title>
        <authorList>
            <person name="Lemaire J.F."/>
            <person name="Inderbitzin P."/>
            <person name="Collins S.B."/>
            <person name="Wespe N."/>
            <person name="Knight-Connoni V."/>
        </authorList>
    </citation>
    <scope>NUCLEOTIDE SEQUENCE [LARGE SCALE GENOMIC DNA]</scope>
    <source>
        <strain evidence="12 13">DSM 14730</strain>
    </source>
</reference>
<dbReference type="RefSeq" id="WP_188403480.1">
    <property type="nucleotide sequence ID" value="NZ_BMCE01000002.1"/>
</dbReference>
<accession>A0ABS2ZDZ2</accession>
<comment type="cofactor">
    <cofactor evidence="1">
        <name>FMN</name>
        <dbReference type="ChEBI" id="CHEBI:58210"/>
    </cofactor>
</comment>
<keyword evidence="8" id="KW-0560">Oxidoreductase</keyword>
<dbReference type="CDD" id="cd04730">
    <property type="entry name" value="NPD_like"/>
    <property type="match status" value="1"/>
</dbReference>
<evidence type="ECO:0000256" key="10">
    <source>
        <dbReference type="ARBA" id="ARBA00031155"/>
    </source>
</evidence>
<comment type="similarity">
    <text evidence="3">Belongs to the nitronate monooxygenase family. NMO class I subfamily.</text>
</comment>
<evidence type="ECO:0000256" key="7">
    <source>
        <dbReference type="ARBA" id="ARBA00022643"/>
    </source>
</evidence>